<dbReference type="AlphaFoldDB" id="A0A0A9FPD2"/>
<reference evidence="1" key="1">
    <citation type="submission" date="2014-09" db="EMBL/GenBank/DDBJ databases">
        <authorList>
            <person name="Magalhaes I.L.F."/>
            <person name="Oliveira U."/>
            <person name="Santos F.R."/>
            <person name="Vidigal T.H.D.A."/>
            <person name="Brescovit A.D."/>
            <person name="Santos A.J."/>
        </authorList>
    </citation>
    <scope>NUCLEOTIDE SEQUENCE</scope>
    <source>
        <tissue evidence="1">Shoot tissue taken approximately 20 cm above the soil surface</tissue>
    </source>
</reference>
<sequence>MAEEWALTGTVMEAGLRQGYLWRWDDEFLLMFRFLDLLQRVFYGDLRLLWRTVASMVRCSILGREVDRLRRLQLQA</sequence>
<proteinExistence type="predicted"/>
<dbReference type="EMBL" id="GBRH01187743">
    <property type="protein sequence ID" value="JAE10153.1"/>
    <property type="molecule type" value="Transcribed_RNA"/>
</dbReference>
<reference evidence="1" key="2">
    <citation type="journal article" date="2015" name="Data Brief">
        <title>Shoot transcriptome of the giant reed, Arundo donax.</title>
        <authorList>
            <person name="Barrero R.A."/>
            <person name="Guerrero F.D."/>
            <person name="Moolhuijzen P."/>
            <person name="Goolsby J.A."/>
            <person name="Tidwell J."/>
            <person name="Bellgard S.E."/>
            <person name="Bellgard M.I."/>
        </authorList>
    </citation>
    <scope>NUCLEOTIDE SEQUENCE</scope>
    <source>
        <tissue evidence="1">Shoot tissue taken approximately 20 cm above the soil surface</tissue>
    </source>
</reference>
<protein>
    <submittedName>
        <fullName evidence="1">Uncharacterized protein</fullName>
    </submittedName>
</protein>
<accession>A0A0A9FPD2</accession>
<organism evidence="1">
    <name type="scientific">Arundo donax</name>
    <name type="common">Giant reed</name>
    <name type="synonym">Donax arundinaceus</name>
    <dbReference type="NCBI Taxonomy" id="35708"/>
    <lineage>
        <taxon>Eukaryota</taxon>
        <taxon>Viridiplantae</taxon>
        <taxon>Streptophyta</taxon>
        <taxon>Embryophyta</taxon>
        <taxon>Tracheophyta</taxon>
        <taxon>Spermatophyta</taxon>
        <taxon>Magnoliopsida</taxon>
        <taxon>Liliopsida</taxon>
        <taxon>Poales</taxon>
        <taxon>Poaceae</taxon>
        <taxon>PACMAD clade</taxon>
        <taxon>Arundinoideae</taxon>
        <taxon>Arundineae</taxon>
        <taxon>Arundo</taxon>
    </lineage>
</organism>
<evidence type="ECO:0000313" key="1">
    <source>
        <dbReference type="EMBL" id="JAE10153.1"/>
    </source>
</evidence>
<name>A0A0A9FPD2_ARUDO</name>